<dbReference type="OrthoDB" id="1434304at2759"/>
<dbReference type="Pfam" id="PF13456">
    <property type="entry name" value="RVT_3"/>
    <property type="match status" value="1"/>
</dbReference>
<evidence type="ECO:0000313" key="3">
    <source>
        <dbReference type="EMBL" id="KAF7811851.1"/>
    </source>
</evidence>
<dbReference type="AlphaFoldDB" id="A0A834WAH7"/>
<dbReference type="InterPro" id="IPR012337">
    <property type="entry name" value="RNaseH-like_sf"/>
</dbReference>
<feature type="region of interest" description="Disordered" evidence="1">
    <location>
        <begin position="155"/>
        <end position="203"/>
    </location>
</feature>
<protein>
    <submittedName>
        <fullName evidence="3">Retrovirus-related Pol polyprotein</fullName>
    </submittedName>
</protein>
<comment type="caution">
    <text evidence="3">The sequence shown here is derived from an EMBL/GenBank/DDBJ whole genome shotgun (WGS) entry which is preliminary data.</text>
</comment>
<feature type="compositionally biased region" description="Basic and acidic residues" evidence="1">
    <location>
        <begin position="187"/>
        <end position="196"/>
    </location>
</feature>
<dbReference type="EMBL" id="JAAIUW010000010">
    <property type="protein sequence ID" value="KAF7811851.1"/>
    <property type="molecule type" value="Genomic_DNA"/>
</dbReference>
<feature type="region of interest" description="Disordered" evidence="1">
    <location>
        <begin position="1"/>
        <end position="43"/>
    </location>
</feature>
<dbReference type="PANTHER" id="PTHR46387">
    <property type="entry name" value="POLYNUCLEOTIDYL TRANSFERASE, RIBONUCLEASE H-LIKE SUPERFAMILY PROTEIN"/>
    <property type="match status" value="1"/>
</dbReference>
<feature type="compositionally biased region" description="Basic and acidic residues" evidence="1">
    <location>
        <begin position="1"/>
        <end position="19"/>
    </location>
</feature>
<gene>
    <name evidence="3" type="ORF">G2W53_032827</name>
</gene>
<name>A0A834WAH7_9FABA</name>
<proteinExistence type="predicted"/>
<evidence type="ECO:0000259" key="2">
    <source>
        <dbReference type="Pfam" id="PF13456"/>
    </source>
</evidence>
<evidence type="ECO:0000256" key="1">
    <source>
        <dbReference type="SAM" id="MobiDB-lite"/>
    </source>
</evidence>
<sequence length="203" mass="22325">MNAELVDPREREEERRPNPEGEMEAVALTEKDSTRTTKVGADLDPSLRKEAEYEALIAGLRLAKELGAKRATVHSDSQLVAGQLNGTFDVKEPTIARKDPREENERADSLSKLASASARCGANPILKAALKTPSIDVPEEVGVIFESDDWRMPLRDVPDTGDIYVPADGDENTEPNDQLVGEPQVVDDAHLRRSSIERQPSSR</sequence>
<dbReference type="Proteomes" id="UP000634136">
    <property type="component" value="Unassembled WGS sequence"/>
</dbReference>
<accession>A0A834WAH7</accession>
<dbReference type="GO" id="GO:0004523">
    <property type="term" value="F:RNA-DNA hybrid ribonuclease activity"/>
    <property type="evidence" value="ECO:0007669"/>
    <property type="project" value="InterPro"/>
</dbReference>
<dbReference type="InterPro" id="IPR036397">
    <property type="entry name" value="RNaseH_sf"/>
</dbReference>
<organism evidence="3 4">
    <name type="scientific">Senna tora</name>
    <dbReference type="NCBI Taxonomy" id="362788"/>
    <lineage>
        <taxon>Eukaryota</taxon>
        <taxon>Viridiplantae</taxon>
        <taxon>Streptophyta</taxon>
        <taxon>Embryophyta</taxon>
        <taxon>Tracheophyta</taxon>
        <taxon>Spermatophyta</taxon>
        <taxon>Magnoliopsida</taxon>
        <taxon>eudicotyledons</taxon>
        <taxon>Gunneridae</taxon>
        <taxon>Pentapetalae</taxon>
        <taxon>rosids</taxon>
        <taxon>fabids</taxon>
        <taxon>Fabales</taxon>
        <taxon>Fabaceae</taxon>
        <taxon>Caesalpinioideae</taxon>
        <taxon>Cassia clade</taxon>
        <taxon>Senna</taxon>
    </lineage>
</organism>
<dbReference type="SUPFAM" id="SSF53098">
    <property type="entry name" value="Ribonuclease H-like"/>
    <property type="match status" value="1"/>
</dbReference>
<dbReference type="PANTHER" id="PTHR46387:SF45">
    <property type="entry name" value="ENDOGENOUS RETROVIRUS GROUP K MEMBER 8 POL PROTEIN-LIKE"/>
    <property type="match status" value="1"/>
</dbReference>
<evidence type="ECO:0000313" key="4">
    <source>
        <dbReference type="Proteomes" id="UP000634136"/>
    </source>
</evidence>
<reference evidence="3" key="1">
    <citation type="submission" date="2020-09" db="EMBL/GenBank/DDBJ databases">
        <title>Genome-Enabled Discovery of Anthraquinone Biosynthesis in Senna tora.</title>
        <authorList>
            <person name="Kang S.-H."/>
            <person name="Pandey R.P."/>
            <person name="Lee C.-M."/>
            <person name="Sim J.-S."/>
            <person name="Jeong J.-T."/>
            <person name="Choi B.-S."/>
            <person name="Jung M."/>
            <person name="Ginzburg D."/>
            <person name="Zhao K."/>
            <person name="Won S.Y."/>
            <person name="Oh T.-J."/>
            <person name="Yu Y."/>
            <person name="Kim N.-H."/>
            <person name="Lee O.R."/>
            <person name="Lee T.-H."/>
            <person name="Bashyal P."/>
            <person name="Kim T.-S."/>
            <person name="Lee W.-H."/>
            <person name="Kawkins C."/>
            <person name="Kim C.-K."/>
            <person name="Kim J.S."/>
            <person name="Ahn B.O."/>
            <person name="Rhee S.Y."/>
            <person name="Sohng J.K."/>
        </authorList>
    </citation>
    <scope>NUCLEOTIDE SEQUENCE</scope>
    <source>
        <tissue evidence="3">Leaf</tissue>
    </source>
</reference>
<dbReference type="GO" id="GO:0003676">
    <property type="term" value="F:nucleic acid binding"/>
    <property type="evidence" value="ECO:0007669"/>
    <property type="project" value="InterPro"/>
</dbReference>
<keyword evidence="4" id="KW-1185">Reference proteome</keyword>
<dbReference type="InterPro" id="IPR002156">
    <property type="entry name" value="RNaseH_domain"/>
</dbReference>
<feature type="domain" description="RNase H type-1" evidence="2">
    <location>
        <begin position="48"/>
        <end position="94"/>
    </location>
</feature>
<dbReference type="Gene3D" id="3.30.420.10">
    <property type="entry name" value="Ribonuclease H-like superfamily/Ribonuclease H"/>
    <property type="match status" value="1"/>
</dbReference>